<keyword evidence="1" id="KW-0732">Signal</keyword>
<feature type="chain" id="PRO_5022016054" evidence="1">
    <location>
        <begin position="25"/>
        <end position="89"/>
    </location>
</feature>
<evidence type="ECO:0000256" key="1">
    <source>
        <dbReference type="SAM" id="SignalP"/>
    </source>
</evidence>
<gene>
    <name evidence="2" type="ORF">SAMN06265220_10763</name>
</gene>
<dbReference type="EMBL" id="FXTQ01000007">
    <property type="protein sequence ID" value="SMO92423.1"/>
    <property type="molecule type" value="Genomic_DNA"/>
</dbReference>
<feature type="signal peptide" evidence="1">
    <location>
        <begin position="1"/>
        <end position="24"/>
    </location>
</feature>
<protein>
    <submittedName>
        <fullName evidence="2">Uncharacterized protein</fullName>
    </submittedName>
</protein>
<dbReference type="OrthoDB" id="1361249at2"/>
<dbReference type="AlphaFoldDB" id="A0A521F8C9"/>
<dbReference type="Proteomes" id="UP000319267">
    <property type="component" value="Unassembled WGS sequence"/>
</dbReference>
<sequence>MKTLFFKNGIAAAAVVAAITGAFATSSQNASKSFAPRVGFTLNAQGECNMAVACDDNPSLFICRVGTSGPIAYGKNPQGQCVESLWRPQ</sequence>
<accession>A0A521F8C9</accession>
<keyword evidence="3" id="KW-1185">Reference proteome</keyword>
<organism evidence="2 3">
    <name type="scientific">Flavobacterium nitrogenifigens</name>
    <dbReference type="NCBI Taxonomy" id="1617283"/>
    <lineage>
        <taxon>Bacteria</taxon>
        <taxon>Pseudomonadati</taxon>
        <taxon>Bacteroidota</taxon>
        <taxon>Flavobacteriia</taxon>
        <taxon>Flavobacteriales</taxon>
        <taxon>Flavobacteriaceae</taxon>
        <taxon>Flavobacterium</taxon>
    </lineage>
</organism>
<dbReference type="RefSeq" id="WP_091133775.1">
    <property type="nucleotide sequence ID" value="NZ_CP043612.1"/>
</dbReference>
<evidence type="ECO:0000313" key="2">
    <source>
        <dbReference type="EMBL" id="SMO92423.1"/>
    </source>
</evidence>
<reference evidence="2 3" key="1">
    <citation type="submission" date="2017-05" db="EMBL/GenBank/DDBJ databases">
        <authorList>
            <person name="Varghese N."/>
            <person name="Submissions S."/>
        </authorList>
    </citation>
    <scope>NUCLEOTIDE SEQUENCE [LARGE SCALE GENOMIC DNA]</scope>
    <source>
        <strain evidence="2 3">DSM 29982</strain>
    </source>
</reference>
<proteinExistence type="predicted"/>
<evidence type="ECO:0000313" key="3">
    <source>
        <dbReference type="Proteomes" id="UP000319267"/>
    </source>
</evidence>
<name>A0A521F8C9_9FLAO</name>